<name>A0AAU9ADU9_LYSEN</name>
<comment type="function">
    <text evidence="4">Together with LptE, is involved in the assembly of lipopolysaccharide (LPS) at the surface of the outer membrane.</text>
</comment>
<feature type="signal peptide" evidence="4">
    <location>
        <begin position="1"/>
        <end position="47"/>
    </location>
</feature>
<dbReference type="PANTHER" id="PTHR30189:SF1">
    <property type="entry name" value="LPS-ASSEMBLY PROTEIN LPTD"/>
    <property type="match status" value="1"/>
</dbReference>
<dbReference type="Pfam" id="PF04453">
    <property type="entry name" value="LptD"/>
    <property type="match status" value="1"/>
</dbReference>
<evidence type="ECO:0000256" key="2">
    <source>
        <dbReference type="ARBA" id="ARBA00023136"/>
    </source>
</evidence>
<evidence type="ECO:0000313" key="8">
    <source>
        <dbReference type="EMBL" id="BAV96734.1"/>
    </source>
</evidence>
<comment type="subunit">
    <text evidence="4">Component of the lipopolysaccharide transport and assembly complex. Interacts with LptE and LptA.</text>
</comment>
<dbReference type="GO" id="GO:0043165">
    <property type="term" value="P:Gram-negative-bacterium-type cell outer membrane assembly"/>
    <property type="evidence" value="ECO:0007669"/>
    <property type="project" value="UniProtKB-UniRule"/>
</dbReference>
<evidence type="ECO:0000256" key="3">
    <source>
        <dbReference type="ARBA" id="ARBA00023237"/>
    </source>
</evidence>
<evidence type="ECO:0000313" key="9">
    <source>
        <dbReference type="Proteomes" id="UP000218824"/>
    </source>
</evidence>
<evidence type="ECO:0000259" key="6">
    <source>
        <dbReference type="Pfam" id="PF03968"/>
    </source>
</evidence>
<feature type="region of interest" description="Disordered" evidence="5">
    <location>
        <begin position="68"/>
        <end position="92"/>
    </location>
</feature>
<evidence type="ECO:0000259" key="7">
    <source>
        <dbReference type="Pfam" id="PF04453"/>
    </source>
</evidence>
<feature type="compositionally biased region" description="Polar residues" evidence="5">
    <location>
        <begin position="75"/>
        <end position="84"/>
    </location>
</feature>
<sequence precursor="true">MALALPACKGWGKLTAVFQRLPDARVRKPLRLLPLSLCIAIALPAYAADDNENWGLCPLIDAVPSFDDAPAPSGTADQRASQPTAIDGGTLQRAGDDQNIVVQDNVRLSRGDQFLGTDKLSYNQESGKYTAEGHVRYQDSSMRLVAEHAEGDQNADKHQIDDVEYQLTSRRGNGGAERIELNGVKGSLLSSTYSTCAPNQRAWELRAHRIDIDTDEGMGVARNATLRIGKVPVLYVPWFMFPVDDRRRTGLLYPNIGFSGKNGFDWRQPIYLNLAPNYDATLFPRYMSKRGESLGVEFRWLYENGSGETYVNWMPRDDLSRKDPDRYSYYIREGNPVLKPGEPIPLLPENQRPRDNRGEFAFKGSHRFNGTWYAAANLAWVSDKYYLQDFSNSLYGQSATSLRSEIGVYGRGRYWDASFIADHNQLADFTLQENSLAYDRLPRATFHWAQPMQPWLETGVDTEAVRFQHSDMKFISNDPTPGIPESLRREIPGGSRFDIRPYVSFPLEGAAWYIRPKLAWRYTAYDLDANLAQQIATQRAITAYGTNTPSDVQIRSFYNKSPSRSLPITSIDAGLYFDRETEIRGDHYVHTLEPRVFYLRAPYRDQDGLPLFDTSPMSFSWGALFRDNRYSGADRQTDANQLTTALTTRLINSEDGRERLAASIGQIQYFDDIRVVAGAETPIKQGKSAWVADVSVSPTDRWTINATYQWDPRLRSEDVATLRARYLFGNAGVVNFAYRYRRNLAAPPGSPSEIADQYEQADVSFLYPINNNWSIVGRYYYSIKDSRPLEQIAGVQWESCCLAVRAIARRYQRNRSEDLNSSFQVEFELKGLGSAGQNTEKVLRRAILGYNRDDLYLTPPSPSISRENRGPGGDEAILDPTL</sequence>
<evidence type="ECO:0000256" key="5">
    <source>
        <dbReference type="SAM" id="MobiDB-lite"/>
    </source>
</evidence>
<dbReference type="Pfam" id="PF03968">
    <property type="entry name" value="LptD_N"/>
    <property type="match status" value="1"/>
</dbReference>
<dbReference type="GO" id="GO:0009279">
    <property type="term" value="C:cell outer membrane"/>
    <property type="evidence" value="ECO:0007669"/>
    <property type="project" value="UniProtKB-SubCell"/>
</dbReference>
<keyword evidence="2 4" id="KW-0472">Membrane</keyword>
<dbReference type="InterPro" id="IPR005653">
    <property type="entry name" value="OstA-like_N"/>
</dbReference>
<keyword evidence="1 4" id="KW-0732">Signal</keyword>
<dbReference type="EMBL" id="AP014940">
    <property type="protein sequence ID" value="BAV96734.1"/>
    <property type="molecule type" value="Genomic_DNA"/>
</dbReference>
<dbReference type="KEGG" id="lem:LEN_1247"/>
<feature type="domain" description="Organic solvent tolerance-like N-terminal" evidence="6">
    <location>
        <begin position="97"/>
        <end position="217"/>
    </location>
</feature>
<evidence type="ECO:0000256" key="1">
    <source>
        <dbReference type="ARBA" id="ARBA00022729"/>
    </source>
</evidence>
<feature type="chain" id="PRO_5043062933" description="LPS-assembly protein LptD" evidence="4">
    <location>
        <begin position="48"/>
        <end position="882"/>
    </location>
</feature>
<evidence type="ECO:0000256" key="4">
    <source>
        <dbReference type="HAMAP-Rule" id="MF_01411"/>
    </source>
</evidence>
<dbReference type="InterPro" id="IPR050218">
    <property type="entry name" value="LptD"/>
</dbReference>
<gene>
    <name evidence="4" type="primary">lptD</name>
    <name evidence="8" type="ORF">LEN_1247</name>
</gene>
<reference evidence="8 9" key="1">
    <citation type="journal article" date="2017" name="DNA Res.">
        <title>Complete genome sequence and expression profile of the commercial lytic enzyme producer Lysobacter enzymogenes M497-1.</title>
        <authorList>
            <person name="Takami H."/>
            <person name="Toyoda A."/>
            <person name="Uchiyama I."/>
            <person name="Itoh T."/>
            <person name="Takaki Y."/>
            <person name="Arai W."/>
            <person name="Nishi S."/>
            <person name="Kawai M."/>
            <person name="Shinya K."/>
            <person name="Ikeda H."/>
        </authorList>
    </citation>
    <scope>NUCLEOTIDE SEQUENCE [LARGE SCALE GENOMIC DNA]</scope>
    <source>
        <strain evidence="8 9">M497-1</strain>
    </source>
</reference>
<dbReference type="InterPro" id="IPR020889">
    <property type="entry name" value="LipoPS_assembly_LptD"/>
</dbReference>
<dbReference type="GO" id="GO:0015920">
    <property type="term" value="P:lipopolysaccharide transport"/>
    <property type="evidence" value="ECO:0007669"/>
    <property type="project" value="InterPro"/>
</dbReference>
<dbReference type="GO" id="GO:1990351">
    <property type="term" value="C:transporter complex"/>
    <property type="evidence" value="ECO:0007669"/>
    <property type="project" value="TreeGrafter"/>
</dbReference>
<dbReference type="InterPro" id="IPR007543">
    <property type="entry name" value="LptD_C"/>
</dbReference>
<dbReference type="PANTHER" id="PTHR30189">
    <property type="entry name" value="LPS-ASSEMBLY PROTEIN"/>
    <property type="match status" value="1"/>
</dbReference>
<accession>A0AAU9ADU9</accession>
<dbReference type="Proteomes" id="UP000218824">
    <property type="component" value="Chromosome"/>
</dbReference>
<comment type="similarity">
    <text evidence="4">Belongs to the LptD family.</text>
</comment>
<protein>
    <recommendedName>
        <fullName evidence="4">LPS-assembly protein LptD</fullName>
    </recommendedName>
</protein>
<organism evidence="8 9">
    <name type="scientific">Lysobacter enzymogenes</name>
    <dbReference type="NCBI Taxonomy" id="69"/>
    <lineage>
        <taxon>Bacteria</taxon>
        <taxon>Pseudomonadati</taxon>
        <taxon>Pseudomonadota</taxon>
        <taxon>Gammaproteobacteria</taxon>
        <taxon>Lysobacterales</taxon>
        <taxon>Lysobacteraceae</taxon>
        <taxon>Lysobacter</taxon>
    </lineage>
</organism>
<dbReference type="HAMAP" id="MF_01411">
    <property type="entry name" value="LPS_assembly_LptD"/>
    <property type="match status" value="1"/>
</dbReference>
<proteinExistence type="inferred from homology"/>
<comment type="caution">
    <text evidence="4">Lacks conserved residue(s) required for the propagation of feature annotation.</text>
</comment>
<dbReference type="AlphaFoldDB" id="A0AAU9ADU9"/>
<feature type="region of interest" description="Disordered" evidence="5">
    <location>
        <begin position="859"/>
        <end position="882"/>
    </location>
</feature>
<feature type="domain" description="LptD C-terminal" evidence="7">
    <location>
        <begin position="356"/>
        <end position="773"/>
    </location>
</feature>
<comment type="subcellular location">
    <subcellularLocation>
        <location evidence="4">Cell outer membrane</location>
    </subcellularLocation>
</comment>
<keyword evidence="3 4" id="KW-0998">Cell outer membrane</keyword>